<reference evidence="2" key="1">
    <citation type="submission" date="2020-09" db="EMBL/GenBank/DDBJ databases">
        <title>Comparative genome analyses of four rice-infecting Rhizoctonia solani isolates reveal extensive enrichment of homogalacturonan modification genes.</title>
        <authorList>
            <person name="Lee D.-Y."/>
            <person name="Jeon J."/>
            <person name="Kim K.-T."/>
            <person name="Cheong K."/>
            <person name="Song H."/>
            <person name="Choi G."/>
            <person name="Ko J."/>
            <person name="Opiyo S.O."/>
            <person name="Zuo S."/>
            <person name="Madhav S."/>
            <person name="Lee Y.-H."/>
            <person name="Wang G.-L."/>
        </authorList>
    </citation>
    <scope>NUCLEOTIDE SEQUENCE</scope>
    <source>
        <strain evidence="2">AG1-IA YN-7</strain>
    </source>
</reference>
<evidence type="ECO:0000313" key="3">
    <source>
        <dbReference type="Proteomes" id="UP000650582"/>
    </source>
</evidence>
<sequence length="203" mass="22554">MLISVAPPSWPRHPADDHYHPPPVAHSPQPQPDDMNQPNNIRQNSLPESEVLYTALDTGLIVDPTMATEHENTFQPFTPPKLLVLKIGDQVELLIDIDDTLLKGNLGRVLGFYNATQVVISKDGSIYQNSSVPEVTGLENHPLVAFNVPLGVRKLLIMRERFRIELRGGQGEMYRTQLPLAVHSINGDQSHSHLSALPEQPSK</sequence>
<protein>
    <submittedName>
        <fullName evidence="2">Uncharacterized protein</fullName>
    </submittedName>
</protein>
<dbReference type="EMBL" id="JACYCC010000019">
    <property type="protein sequence ID" value="KAF8686047.1"/>
    <property type="molecule type" value="Genomic_DNA"/>
</dbReference>
<comment type="caution">
    <text evidence="2">The sequence shown here is derived from an EMBL/GenBank/DDBJ whole genome shotgun (WGS) entry which is preliminary data.</text>
</comment>
<dbReference type="Proteomes" id="UP000650582">
    <property type="component" value="Unassembled WGS sequence"/>
</dbReference>
<dbReference type="AlphaFoldDB" id="A0A8H7HG82"/>
<evidence type="ECO:0000313" key="2">
    <source>
        <dbReference type="EMBL" id="KAF8686047.1"/>
    </source>
</evidence>
<accession>A0A8H7HG82</accession>
<feature type="compositionally biased region" description="Pro residues" evidence="1">
    <location>
        <begin position="21"/>
        <end position="31"/>
    </location>
</feature>
<proteinExistence type="predicted"/>
<organism evidence="2 3">
    <name type="scientific">Rhizoctonia solani</name>
    <dbReference type="NCBI Taxonomy" id="456999"/>
    <lineage>
        <taxon>Eukaryota</taxon>
        <taxon>Fungi</taxon>
        <taxon>Dikarya</taxon>
        <taxon>Basidiomycota</taxon>
        <taxon>Agaricomycotina</taxon>
        <taxon>Agaricomycetes</taxon>
        <taxon>Cantharellales</taxon>
        <taxon>Ceratobasidiaceae</taxon>
        <taxon>Rhizoctonia</taxon>
    </lineage>
</organism>
<evidence type="ECO:0000256" key="1">
    <source>
        <dbReference type="SAM" id="MobiDB-lite"/>
    </source>
</evidence>
<feature type="region of interest" description="Disordered" evidence="1">
    <location>
        <begin position="1"/>
        <end position="43"/>
    </location>
</feature>
<name>A0A8H7HG82_9AGAM</name>
<gene>
    <name evidence="2" type="ORF">RHS04_00393</name>
</gene>